<reference evidence="3 5" key="3">
    <citation type="journal article" date="2016" name="Genome Announc.">
        <title>Draft Genome Sequence of a Biocontrol Rhizobacterium, Chryseobacterium kwangjuense Strain KJ1R5, Isolated from Pepper (Capsicum annuum).</title>
        <authorList>
            <person name="Jeong J.J."/>
            <person name="Park H."/>
            <person name="Park B.H."/>
            <person name="Mannaa M."/>
            <person name="Sang M.K."/>
            <person name="Choi I.G."/>
            <person name="Kim K.D."/>
        </authorList>
    </citation>
    <scope>NUCLEOTIDE SEQUENCE [LARGE SCALE GENOMIC DNA]</scope>
    <source>
        <strain evidence="3 5">KJ1R5</strain>
    </source>
</reference>
<comment type="caution">
    <text evidence="3">The sequence shown here is derived from an EMBL/GenBank/DDBJ whole genome shotgun (WGS) entry which is preliminary data.</text>
</comment>
<organism evidence="3 5">
    <name type="scientific">Chryseobacterium kwangjuense</name>
    <dbReference type="NCBI Taxonomy" id="267125"/>
    <lineage>
        <taxon>Bacteria</taxon>
        <taxon>Pseudomonadati</taxon>
        <taxon>Bacteroidota</taxon>
        <taxon>Flavobacteriia</taxon>
        <taxon>Flavobacteriales</taxon>
        <taxon>Weeksellaceae</taxon>
        <taxon>Chryseobacterium group</taxon>
        <taxon>Chryseobacterium</taxon>
    </lineage>
</organism>
<dbReference type="OrthoDB" id="1143915at2"/>
<reference evidence="3" key="2">
    <citation type="submission" date="2015-12" db="EMBL/GenBank/DDBJ databases">
        <authorList>
            <person name="Shamseldin A."/>
            <person name="Moawad H."/>
            <person name="Abd El-Rahim W.M."/>
            <person name="Sadowsky M.J."/>
        </authorList>
    </citation>
    <scope>NUCLEOTIDE SEQUENCE</scope>
    <source>
        <strain evidence="3">KJ1R5</strain>
    </source>
</reference>
<dbReference type="EMBL" id="LPUR01000001">
    <property type="protein sequence ID" value="KXH85504.1"/>
    <property type="molecule type" value="Genomic_DNA"/>
</dbReference>
<dbReference type="EMBL" id="JBJXVJ010000001">
    <property type="protein sequence ID" value="MFN1216457.1"/>
    <property type="molecule type" value="Genomic_DNA"/>
</dbReference>
<evidence type="ECO:0000256" key="2">
    <source>
        <dbReference type="SAM" id="SignalP"/>
    </source>
</evidence>
<dbReference type="Proteomes" id="UP000070513">
    <property type="component" value="Unassembled WGS sequence"/>
</dbReference>
<reference evidence="4 6" key="4">
    <citation type="submission" date="2024-12" db="EMBL/GenBank/DDBJ databases">
        <title>Draft genome sequence of Chryseobacterium kwangjuense AG447.</title>
        <authorList>
            <person name="Cheptsov V.S."/>
            <person name="Belov A."/>
            <person name="Zavarzina A.G."/>
        </authorList>
    </citation>
    <scope>NUCLEOTIDE SEQUENCE [LARGE SCALE GENOMIC DNA]</scope>
    <source>
        <strain evidence="4 6">AG447</strain>
    </source>
</reference>
<evidence type="ECO:0000313" key="4">
    <source>
        <dbReference type="EMBL" id="MFN1216457.1"/>
    </source>
</evidence>
<feature type="signal peptide" evidence="2">
    <location>
        <begin position="1"/>
        <end position="19"/>
    </location>
</feature>
<evidence type="ECO:0000313" key="3">
    <source>
        <dbReference type="EMBL" id="KXH85504.1"/>
    </source>
</evidence>
<reference evidence="5" key="1">
    <citation type="submission" date="2015-12" db="EMBL/GenBank/DDBJ databases">
        <title>Genome sequence of a biocontrol rhizobacterium Chryseobacterium kwangjuense strain KJ1R5 isolated from pepper (Capsicum annuum L.).</title>
        <authorList>
            <person name="Jeong J.-J."/>
            <person name="Park H."/>
            <person name="Mannaa M."/>
            <person name="Sang M.K."/>
            <person name="Choi I.-G."/>
            <person name="Kim K.D."/>
        </authorList>
    </citation>
    <scope>NUCLEOTIDE SEQUENCE [LARGE SCALE GENOMIC DNA]</scope>
    <source>
        <strain evidence="5">KJ1R5</strain>
    </source>
</reference>
<evidence type="ECO:0000313" key="5">
    <source>
        <dbReference type="Proteomes" id="UP000070513"/>
    </source>
</evidence>
<name>A0A135WKR3_9FLAO</name>
<protein>
    <recommendedName>
        <fullName evidence="7">Phage tail collar domain-containing protein</fullName>
    </recommendedName>
</protein>
<keyword evidence="6" id="KW-1185">Reference proteome</keyword>
<dbReference type="AlphaFoldDB" id="A0A135WKR3"/>
<accession>A0A135WKR3</accession>
<feature type="compositionally biased region" description="Polar residues" evidence="1">
    <location>
        <begin position="243"/>
        <end position="255"/>
    </location>
</feature>
<gene>
    <name evidence="4" type="ORF">ACKW6Q_05655</name>
    <name evidence="3" type="ORF">AU378_07085</name>
</gene>
<dbReference type="Proteomes" id="UP001634154">
    <property type="component" value="Unassembled WGS sequence"/>
</dbReference>
<sequence>MKKINYIILLLAAFNGLNAQVLITAGTSPTPVPNTQAVLELYSKDQNKGLLMPKVALTATNNASPLPSHIAGMTVYNTNTTTTALTGVTPGFYYNDGTSWSKLEVQLPNTGDIKYSSTAPDHDGWYLLNGRAISTLPATVQARATALGFSTTLPDSTDRYLKSKSGSETLGTTGGNTNVTLAQANLPNVTYNATTVSAGSHNHTYNDRASGVTASAEGGSTRTVVDNDSNTSTTSSAGDHSHTFSVSTGGSNTPLNLQPKYLSAYMFVYLGQ</sequence>
<keyword evidence="2" id="KW-0732">Signal</keyword>
<evidence type="ECO:0000256" key="1">
    <source>
        <dbReference type="SAM" id="MobiDB-lite"/>
    </source>
</evidence>
<feature type="chain" id="PRO_5007467850" description="Phage tail collar domain-containing protein" evidence="2">
    <location>
        <begin position="20"/>
        <end position="272"/>
    </location>
</feature>
<evidence type="ECO:0000313" key="6">
    <source>
        <dbReference type="Proteomes" id="UP001634154"/>
    </source>
</evidence>
<dbReference type="RefSeq" id="WP_062649402.1">
    <property type="nucleotide sequence ID" value="NZ_JBJXVJ010000001.1"/>
</dbReference>
<feature type="compositionally biased region" description="Low complexity" evidence="1">
    <location>
        <begin position="223"/>
        <end position="236"/>
    </location>
</feature>
<dbReference type="SUPFAM" id="SSF88874">
    <property type="entry name" value="Receptor-binding domain of short tail fibre protein gp12"/>
    <property type="match status" value="1"/>
</dbReference>
<proteinExistence type="predicted"/>
<feature type="region of interest" description="Disordered" evidence="1">
    <location>
        <begin position="200"/>
        <end position="255"/>
    </location>
</feature>
<evidence type="ECO:0008006" key="7">
    <source>
        <dbReference type="Google" id="ProtNLM"/>
    </source>
</evidence>